<evidence type="ECO:0000259" key="11">
    <source>
        <dbReference type="Pfam" id="PF04116"/>
    </source>
</evidence>
<dbReference type="GO" id="GO:0016491">
    <property type="term" value="F:oxidoreductase activity"/>
    <property type="evidence" value="ECO:0007669"/>
    <property type="project" value="InterPro"/>
</dbReference>
<gene>
    <name evidence="13" type="ORF">SORBI_3008G076200</name>
</gene>
<evidence type="ECO:0000256" key="9">
    <source>
        <dbReference type="ARBA" id="ARBA00023239"/>
    </source>
</evidence>
<dbReference type="AlphaFoldDB" id="A0A1Z5R664"/>
<keyword evidence="8" id="KW-0472">Membrane</keyword>
<evidence type="ECO:0000256" key="6">
    <source>
        <dbReference type="ARBA" id="ARBA00022857"/>
    </source>
</evidence>
<dbReference type="Pfam" id="PF04116">
    <property type="entry name" value="FA_hydroxylase"/>
    <property type="match status" value="1"/>
</dbReference>
<reference evidence="14" key="2">
    <citation type="journal article" date="2018" name="Plant J.">
        <title>The Sorghum bicolor reference genome: improved assembly, gene annotations, a transcriptome atlas, and signatures of genome organization.</title>
        <authorList>
            <person name="McCormick R.F."/>
            <person name="Truong S.K."/>
            <person name="Sreedasyam A."/>
            <person name="Jenkins J."/>
            <person name="Shu S."/>
            <person name="Sims D."/>
            <person name="Kennedy M."/>
            <person name="Amirebrahimi M."/>
            <person name="Weers B.D."/>
            <person name="McKinley B."/>
            <person name="Mattison A."/>
            <person name="Morishige D.T."/>
            <person name="Grimwood J."/>
            <person name="Schmutz J."/>
            <person name="Mullet J.E."/>
        </authorList>
    </citation>
    <scope>NUCLEOTIDE SEQUENCE [LARGE SCALE GENOMIC DNA]</scope>
    <source>
        <strain evidence="14">cv. BTx623</strain>
    </source>
</reference>
<dbReference type="Pfam" id="PF12076">
    <property type="entry name" value="CER1-like_C"/>
    <property type="match status" value="1"/>
</dbReference>
<comment type="catalytic activity">
    <reaction evidence="10">
        <text>a long-chain fatty aldehyde + 2 NADPH + O2 + H(+) = a long-chain alkane + formate + 2 NADP(+) + H2O</text>
        <dbReference type="Rhea" id="RHEA:21440"/>
        <dbReference type="ChEBI" id="CHEBI:15377"/>
        <dbReference type="ChEBI" id="CHEBI:15378"/>
        <dbReference type="ChEBI" id="CHEBI:15379"/>
        <dbReference type="ChEBI" id="CHEBI:15740"/>
        <dbReference type="ChEBI" id="CHEBI:17176"/>
        <dbReference type="ChEBI" id="CHEBI:57783"/>
        <dbReference type="ChEBI" id="CHEBI:58349"/>
        <dbReference type="ChEBI" id="CHEBI:83563"/>
        <dbReference type="EC" id="4.1.99.5"/>
    </reaction>
</comment>
<evidence type="ECO:0000256" key="3">
    <source>
        <dbReference type="ARBA" id="ARBA00013146"/>
    </source>
</evidence>
<evidence type="ECO:0000256" key="5">
    <source>
        <dbReference type="ARBA" id="ARBA00022824"/>
    </source>
</evidence>
<dbReference type="GO" id="GO:0008610">
    <property type="term" value="P:lipid biosynthetic process"/>
    <property type="evidence" value="ECO:0007669"/>
    <property type="project" value="InterPro"/>
</dbReference>
<evidence type="ECO:0000256" key="10">
    <source>
        <dbReference type="ARBA" id="ARBA00047909"/>
    </source>
</evidence>
<dbReference type="OMA" id="KWFYTIF"/>
<dbReference type="GO" id="GO:0005506">
    <property type="term" value="F:iron ion binding"/>
    <property type="evidence" value="ECO:0007669"/>
    <property type="project" value="InterPro"/>
</dbReference>
<dbReference type="InParanoid" id="A0A1Z5R664"/>
<dbReference type="InterPro" id="IPR006694">
    <property type="entry name" value="Fatty_acid_hydroxylase"/>
</dbReference>
<comment type="subcellular location">
    <subcellularLocation>
        <location evidence="1">Endoplasmic reticulum membrane</location>
        <topology evidence="1">Multi-pass membrane protein</topology>
    </subcellularLocation>
</comment>
<feature type="domain" description="Very-long-chain aldehyde decarbonylase CER1-like C-terminal" evidence="12">
    <location>
        <begin position="261"/>
        <end position="434"/>
    </location>
</feature>
<feature type="domain" description="Fatty acid hydroxylase" evidence="11">
    <location>
        <begin position="6"/>
        <end position="76"/>
    </location>
</feature>
<comment type="similarity">
    <text evidence="2">Belongs to the sterol desaturase family.</text>
</comment>
<evidence type="ECO:0000256" key="4">
    <source>
        <dbReference type="ARBA" id="ARBA00022692"/>
    </source>
</evidence>
<dbReference type="GO" id="GO:0071771">
    <property type="term" value="F:aldehyde oxygenase (deformylating) activity"/>
    <property type="evidence" value="ECO:0007669"/>
    <property type="project" value="UniProtKB-EC"/>
</dbReference>
<evidence type="ECO:0000259" key="12">
    <source>
        <dbReference type="Pfam" id="PF12076"/>
    </source>
</evidence>
<proteinExistence type="inferred from homology"/>
<dbReference type="GO" id="GO:0005789">
    <property type="term" value="C:endoplasmic reticulum membrane"/>
    <property type="evidence" value="ECO:0007669"/>
    <property type="project" value="UniProtKB-SubCell"/>
</dbReference>
<dbReference type="Gramene" id="OQU78945">
    <property type="protein sequence ID" value="OQU78945"/>
    <property type="gene ID" value="SORBI_3008G076200"/>
</dbReference>
<accession>A0A1Z5R664</accession>
<keyword evidence="9" id="KW-0456">Lyase</keyword>
<dbReference type="InterPro" id="IPR021940">
    <property type="entry name" value="CER1-like_C"/>
</dbReference>
<keyword evidence="6" id="KW-0521">NADP</keyword>
<protein>
    <recommendedName>
        <fullName evidence="3">aldehyde oxygenase (deformylating)</fullName>
        <ecNumber evidence="3">4.1.99.5</ecNumber>
    </recommendedName>
</protein>
<dbReference type="EMBL" id="CM000767">
    <property type="protein sequence ID" value="OQU78945.1"/>
    <property type="molecule type" value="Genomic_DNA"/>
</dbReference>
<reference evidence="13 14" key="1">
    <citation type="journal article" date="2009" name="Nature">
        <title>The Sorghum bicolor genome and the diversification of grasses.</title>
        <authorList>
            <person name="Paterson A.H."/>
            <person name="Bowers J.E."/>
            <person name="Bruggmann R."/>
            <person name="Dubchak I."/>
            <person name="Grimwood J."/>
            <person name="Gundlach H."/>
            <person name="Haberer G."/>
            <person name="Hellsten U."/>
            <person name="Mitros T."/>
            <person name="Poliakov A."/>
            <person name="Schmutz J."/>
            <person name="Spannagl M."/>
            <person name="Tang H."/>
            <person name="Wang X."/>
            <person name="Wicker T."/>
            <person name="Bharti A.K."/>
            <person name="Chapman J."/>
            <person name="Feltus F.A."/>
            <person name="Gowik U."/>
            <person name="Grigoriev I.V."/>
            <person name="Lyons E."/>
            <person name="Maher C.A."/>
            <person name="Martis M."/>
            <person name="Narechania A."/>
            <person name="Otillar R.P."/>
            <person name="Penning B.W."/>
            <person name="Salamov A.A."/>
            <person name="Wang Y."/>
            <person name="Zhang L."/>
            <person name="Carpita N.C."/>
            <person name="Freeling M."/>
            <person name="Gingle A.R."/>
            <person name="Hash C.T."/>
            <person name="Keller B."/>
            <person name="Klein P."/>
            <person name="Kresovich S."/>
            <person name="McCann M.C."/>
            <person name="Ming R."/>
            <person name="Peterson D.G."/>
            <person name="Mehboob-ur-Rahman"/>
            <person name="Ware D."/>
            <person name="Westhoff P."/>
            <person name="Mayer K.F."/>
            <person name="Messing J."/>
            <person name="Rokhsar D.S."/>
        </authorList>
    </citation>
    <scope>NUCLEOTIDE SEQUENCE [LARGE SCALE GENOMIC DNA]</scope>
    <source>
        <strain evidence="14">cv. BTx623</strain>
    </source>
</reference>
<dbReference type="PANTHER" id="PTHR11863">
    <property type="entry name" value="STEROL DESATURASE"/>
    <property type="match status" value="1"/>
</dbReference>
<dbReference type="STRING" id="4558.A0A1Z5R664"/>
<keyword evidence="7" id="KW-1133">Transmembrane helix</keyword>
<keyword evidence="5" id="KW-0256">Endoplasmic reticulum</keyword>
<dbReference type="Proteomes" id="UP000000768">
    <property type="component" value="Chromosome 8"/>
</dbReference>
<dbReference type="InterPro" id="IPR050307">
    <property type="entry name" value="Sterol_Desaturase_Related"/>
</dbReference>
<evidence type="ECO:0000256" key="1">
    <source>
        <dbReference type="ARBA" id="ARBA00004477"/>
    </source>
</evidence>
<evidence type="ECO:0000313" key="14">
    <source>
        <dbReference type="Proteomes" id="UP000000768"/>
    </source>
</evidence>
<sequence>MPHSVVVVVANGYLVYIDFMNYLGHCNFELVPKLLFDVFPPLKYLMYTPSFHSLHHTHFRSNYSLFMPLYDHLYGTAHKSSDNLYERALQGREEEAPDVVHLTHLTTPASLLRVRLGFASLAAAPSPLASRYCCSVLAAAARPVAALVVALLGRTAFRSEANRLHKLNLETWVVPRYTSQYLVSKKGLRSVWRLVEKAVEDAEASGARVLTLGLLNQSNELNKNGELYVIRKPNLRTKIVDGTSLAAAAVLHMIPQGTTDVLLLGDATKIKMSSVLAKALCQREIQVQIVDKDLYEYLMRQELRPETHKHLLLLSDGIRSSSSSSKVWLVGDKLTGEEQRAAQAGVHFVPYSQFPPDAAVRGDCVYHSTPALVVPDAFENLHACENWLPRRVMSAWRAAGIVHALQGWDDHECGTRVTGVDKAWRAALAHGFRPYDRQP</sequence>
<dbReference type="GO" id="GO:0006950">
    <property type="term" value="P:response to stress"/>
    <property type="evidence" value="ECO:0007669"/>
    <property type="project" value="UniProtKB-ARBA"/>
</dbReference>
<name>A0A1Z5R664_SORBI</name>
<organism evidence="13 14">
    <name type="scientific">Sorghum bicolor</name>
    <name type="common">Sorghum</name>
    <name type="synonym">Sorghum vulgare</name>
    <dbReference type="NCBI Taxonomy" id="4558"/>
    <lineage>
        <taxon>Eukaryota</taxon>
        <taxon>Viridiplantae</taxon>
        <taxon>Streptophyta</taxon>
        <taxon>Embryophyta</taxon>
        <taxon>Tracheophyta</taxon>
        <taxon>Spermatophyta</taxon>
        <taxon>Magnoliopsida</taxon>
        <taxon>Liliopsida</taxon>
        <taxon>Poales</taxon>
        <taxon>Poaceae</taxon>
        <taxon>PACMAD clade</taxon>
        <taxon>Panicoideae</taxon>
        <taxon>Andropogonodae</taxon>
        <taxon>Andropogoneae</taxon>
        <taxon>Sorghinae</taxon>
        <taxon>Sorghum</taxon>
    </lineage>
</organism>
<keyword evidence="4" id="KW-0812">Transmembrane</keyword>
<evidence type="ECO:0000313" key="13">
    <source>
        <dbReference type="EMBL" id="OQU78945.1"/>
    </source>
</evidence>
<evidence type="ECO:0000256" key="2">
    <source>
        <dbReference type="ARBA" id="ARBA00009324"/>
    </source>
</evidence>
<dbReference type="EC" id="4.1.99.5" evidence="3"/>
<evidence type="ECO:0000256" key="7">
    <source>
        <dbReference type="ARBA" id="ARBA00022989"/>
    </source>
</evidence>
<dbReference type="eggNOG" id="ENOG502QR3T">
    <property type="taxonomic scope" value="Eukaryota"/>
</dbReference>
<evidence type="ECO:0000256" key="8">
    <source>
        <dbReference type="ARBA" id="ARBA00023136"/>
    </source>
</evidence>
<keyword evidence="14" id="KW-1185">Reference proteome</keyword>